<feature type="compositionally biased region" description="Polar residues" evidence="1">
    <location>
        <begin position="93"/>
        <end position="103"/>
    </location>
</feature>
<dbReference type="KEGG" id="glz:GLAREA_01781"/>
<sequence length="103" mass="11058">MQSNELGAAPTPGQESAQGARCSAKSQLIFRAGCRQHLLSFAALVDVCRVSHVVSIRIVLPSSESTSKWLAYSYSGGSHPDMPQMPVKRSDQRASPSRGTILD</sequence>
<feature type="region of interest" description="Disordered" evidence="1">
    <location>
        <begin position="1"/>
        <end position="20"/>
    </location>
</feature>
<organism evidence="2 3">
    <name type="scientific">Glarea lozoyensis (strain ATCC 20868 / MF5171)</name>
    <dbReference type="NCBI Taxonomy" id="1116229"/>
    <lineage>
        <taxon>Eukaryota</taxon>
        <taxon>Fungi</taxon>
        <taxon>Dikarya</taxon>
        <taxon>Ascomycota</taxon>
        <taxon>Pezizomycotina</taxon>
        <taxon>Leotiomycetes</taxon>
        <taxon>Helotiales</taxon>
        <taxon>Helotiaceae</taxon>
        <taxon>Glarea</taxon>
    </lineage>
</organism>
<gene>
    <name evidence="2" type="ORF">GLAREA_01781</name>
</gene>
<evidence type="ECO:0000313" key="3">
    <source>
        <dbReference type="Proteomes" id="UP000016922"/>
    </source>
</evidence>
<accession>S3CKZ1</accession>
<dbReference type="HOGENOM" id="CLU_2264031_0_0_1"/>
<name>S3CKZ1_GLAL2</name>
<dbReference type="EMBL" id="KE145371">
    <property type="protein sequence ID" value="EPE25869.1"/>
    <property type="molecule type" value="Genomic_DNA"/>
</dbReference>
<evidence type="ECO:0000313" key="2">
    <source>
        <dbReference type="EMBL" id="EPE25869.1"/>
    </source>
</evidence>
<feature type="region of interest" description="Disordered" evidence="1">
    <location>
        <begin position="77"/>
        <end position="103"/>
    </location>
</feature>
<evidence type="ECO:0000256" key="1">
    <source>
        <dbReference type="SAM" id="MobiDB-lite"/>
    </source>
</evidence>
<dbReference type="Proteomes" id="UP000016922">
    <property type="component" value="Unassembled WGS sequence"/>
</dbReference>
<keyword evidence="3" id="KW-1185">Reference proteome</keyword>
<reference evidence="2 3" key="1">
    <citation type="journal article" date="2013" name="BMC Genomics">
        <title>Genomics-driven discovery of the pneumocandin biosynthetic gene cluster in the fungus Glarea lozoyensis.</title>
        <authorList>
            <person name="Chen L."/>
            <person name="Yue Q."/>
            <person name="Zhang X."/>
            <person name="Xiang M."/>
            <person name="Wang C."/>
            <person name="Li S."/>
            <person name="Che Y."/>
            <person name="Ortiz-Lopez F.J."/>
            <person name="Bills G.F."/>
            <person name="Liu X."/>
            <person name="An Z."/>
        </authorList>
    </citation>
    <scope>NUCLEOTIDE SEQUENCE [LARGE SCALE GENOMIC DNA]</scope>
    <source>
        <strain evidence="3">ATCC 20868 / MF5171</strain>
    </source>
</reference>
<dbReference type="GeneID" id="19460839"/>
<dbReference type="RefSeq" id="XP_008087188.1">
    <property type="nucleotide sequence ID" value="XM_008088997.1"/>
</dbReference>
<proteinExistence type="predicted"/>
<dbReference type="AlphaFoldDB" id="S3CKZ1"/>
<protein>
    <submittedName>
        <fullName evidence="2">Uncharacterized protein</fullName>
    </submittedName>
</protein>